<accession>A0AA88GD72</accession>
<proteinExistence type="predicted"/>
<keyword evidence="4" id="KW-1185">Reference proteome</keyword>
<keyword evidence="1" id="KW-0472">Membrane</keyword>
<dbReference type="Proteomes" id="UP000816034">
    <property type="component" value="Unassembled WGS sequence"/>
</dbReference>
<keyword evidence="1" id="KW-0812">Transmembrane</keyword>
<feature type="chain" id="PRO_5041723437" evidence="2">
    <location>
        <begin position="24"/>
        <end position="260"/>
    </location>
</feature>
<feature type="transmembrane region" description="Helical" evidence="1">
    <location>
        <begin position="236"/>
        <end position="259"/>
    </location>
</feature>
<protein>
    <submittedName>
        <fullName evidence="3">Uncharacterized protein</fullName>
    </submittedName>
</protein>
<dbReference type="RefSeq" id="XP_044544521.1">
    <property type="nucleotide sequence ID" value="XM_044700216.1"/>
</dbReference>
<evidence type="ECO:0000256" key="2">
    <source>
        <dbReference type="SAM" id="SignalP"/>
    </source>
</evidence>
<organism evidence="3 4">
    <name type="scientific">Naegleria lovaniensis</name>
    <name type="common">Amoeba</name>
    <dbReference type="NCBI Taxonomy" id="51637"/>
    <lineage>
        <taxon>Eukaryota</taxon>
        <taxon>Discoba</taxon>
        <taxon>Heterolobosea</taxon>
        <taxon>Tetramitia</taxon>
        <taxon>Eutetramitia</taxon>
        <taxon>Vahlkampfiidae</taxon>
        <taxon>Naegleria</taxon>
    </lineage>
</organism>
<feature type="signal peptide" evidence="2">
    <location>
        <begin position="1"/>
        <end position="23"/>
    </location>
</feature>
<gene>
    <name evidence="3" type="ORF">C9374_009970</name>
</gene>
<sequence>MMNRLSVLLAALLLLTSASFLMAIKIDDQRSGKGQVELQTNTLSITITGNRNVPMFVLRFLNESTGAVTSGYKVQFDRIHQRDASHQIVPSSNVALASLDYNFSNFQTDTDGSVHFNITSTGTPSFEFRIHATPSANSFKFDTVVRNVQESFWFSSAKYLALCYKTLDRSNDKSIDPSVKGRRGDFGKAYFEIVPTGKTNRDEIVNATLSAESASVCVEYARWNGTEMVHDPTIGLMNAALTLKASSVLIVVMFILAMLF</sequence>
<keyword evidence="2" id="KW-0732">Signal</keyword>
<evidence type="ECO:0000256" key="1">
    <source>
        <dbReference type="SAM" id="Phobius"/>
    </source>
</evidence>
<keyword evidence="1" id="KW-1133">Transmembrane helix</keyword>
<name>A0AA88GD72_NAELO</name>
<evidence type="ECO:0000313" key="4">
    <source>
        <dbReference type="Proteomes" id="UP000816034"/>
    </source>
</evidence>
<dbReference type="AlphaFoldDB" id="A0AA88GD72"/>
<reference evidence="3 4" key="1">
    <citation type="journal article" date="2018" name="BMC Genomics">
        <title>The genome of Naegleria lovaniensis, the basis for a comparative approach to unravel pathogenicity factors of the human pathogenic amoeba N. fowleri.</title>
        <authorList>
            <person name="Liechti N."/>
            <person name="Schurch N."/>
            <person name="Bruggmann R."/>
            <person name="Wittwer M."/>
        </authorList>
    </citation>
    <scope>NUCLEOTIDE SEQUENCE [LARGE SCALE GENOMIC DNA]</scope>
    <source>
        <strain evidence="3 4">ATCC 30569</strain>
    </source>
</reference>
<dbReference type="EMBL" id="PYSW02000039">
    <property type="protein sequence ID" value="KAG2375347.1"/>
    <property type="molecule type" value="Genomic_DNA"/>
</dbReference>
<comment type="caution">
    <text evidence="3">The sequence shown here is derived from an EMBL/GenBank/DDBJ whole genome shotgun (WGS) entry which is preliminary data.</text>
</comment>
<dbReference type="GeneID" id="68102424"/>
<evidence type="ECO:0000313" key="3">
    <source>
        <dbReference type="EMBL" id="KAG2375347.1"/>
    </source>
</evidence>